<dbReference type="AlphaFoldDB" id="A0A1Y1Q7Y1"/>
<evidence type="ECO:0000313" key="2">
    <source>
        <dbReference type="EMBL" id="OQW98681.1"/>
    </source>
</evidence>
<gene>
    <name evidence="2" type="ORF">BWK73_51990</name>
</gene>
<keyword evidence="1" id="KW-1133">Transmembrane helix</keyword>
<accession>A0A1Y1Q7Y1</accession>
<name>A0A1Y1Q7Y1_9GAMM</name>
<dbReference type="Proteomes" id="UP000192491">
    <property type="component" value="Unassembled WGS sequence"/>
</dbReference>
<reference evidence="2 3" key="1">
    <citation type="submission" date="2017-01" db="EMBL/GenBank/DDBJ databases">
        <title>Novel large sulfur bacteria in the metagenomes of groundwater-fed chemosynthetic microbial mats in the Lake Huron basin.</title>
        <authorList>
            <person name="Sharrar A.M."/>
            <person name="Flood B.E."/>
            <person name="Bailey J.V."/>
            <person name="Jones D.S."/>
            <person name="Biddanda B."/>
            <person name="Ruberg S.A."/>
            <person name="Marcus D.N."/>
            <person name="Dick G.J."/>
        </authorList>
    </citation>
    <scope>NUCLEOTIDE SEQUENCE [LARGE SCALE GENOMIC DNA]</scope>
    <source>
        <strain evidence="2">A8</strain>
    </source>
</reference>
<evidence type="ECO:0000313" key="3">
    <source>
        <dbReference type="Proteomes" id="UP000192491"/>
    </source>
</evidence>
<dbReference type="EMBL" id="MTEJ01000740">
    <property type="protein sequence ID" value="OQW98681.1"/>
    <property type="molecule type" value="Genomic_DNA"/>
</dbReference>
<evidence type="ECO:0000256" key="1">
    <source>
        <dbReference type="SAM" id="Phobius"/>
    </source>
</evidence>
<comment type="caution">
    <text evidence="2">The sequence shown here is derived from an EMBL/GenBank/DDBJ whole genome shotgun (WGS) entry which is preliminary data.</text>
</comment>
<keyword evidence="1" id="KW-0472">Membrane</keyword>
<proteinExistence type="predicted"/>
<keyword evidence="1" id="KW-0812">Transmembrane</keyword>
<organism evidence="2 3">
    <name type="scientific">Thiothrix lacustris</name>
    <dbReference type="NCBI Taxonomy" id="525917"/>
    <lineage>
        <taxon>Bacteria</taxon>
        <taxon>Pseudomonadati</taxon>
        <taxon>Pseudomonadota</taxon>
        <taxon>Gammaproteobacteria</taxon>
        <taxon>Thiotrichales</taxon>
        <taxon>Thiotrichaceae</taxon>
        <taxon>Thiothrix</taxon>
    </lineage>
</organism>
<sequence>MGNNLFVFAAVMMYYFVNMSTVGIILRTKKEVRLKNQNVFTNKNDLYHSMKEIELGIMGSVKAFVILKLKS</sequence>
<feature type="transmembrane region" description="Helical" evidence="1">
    <location>
        <begin position="6"/>
        <end position="26"/>
    </location>
</feature>
<protein>
    <submittedName>
        <fullName evidence="2">Uncharacterized protein</fullName>
    </submittedName>
</protein>